<dbReference type="EMBL" id="LXQA010031454">
    <property type="protein sequence ID" value="MCH96078.1"/>
    <property type="molecule type" value="Genomic_DNA"/>
</dbReference>
<comment type="caution">
    <text evidence="2">The sequence shown here is derived from an EMBL/GenBank/DDBJ whole genome shotgun (WGS) entry which is preliminary data.</text>
</comment>
<keyword evidence="2" id="KW-0238">DNA-binding</keyword>
<dbReference type="PANTHER" id="PTHR47074:SF54">
    <property type="entry name" value="RNASE H TYPE-1 DOMAIN-CONTAINING PROTEIN"/>
    <property type="match status" value="1"/>
</dbReference>
<name>A0A392NAK0_9FABA</name>
<dbReference type="InterPro" id="IPR044730">
    <property type="entry name" value="RNase_H-like_dom_plant"/>
</dbReference>
<dbReference type="InterPro" id="IPR002156">
    <property type="entry name" value="RNaseH_domain"/>
</dbReference>
<proteinExistence type="predicted"/>
<sequence>MRIWQEVGMGDVIERRIQTVTSVSTVMFDICKTEETHVAGLVAVVAFMIWSNALNQQRCITYSYQYKCTTTQWQCPTKGWWKCNVDASFHEAAGYTGWGWYIRNRQGNFIVAGCNWIREKLTTIEGEAMTLLEAICEAATRGWNNMVFESDSKIVVDAIHAKQYEQS</sequence>
<reference evidence="2 3" key="1">
    <citation type="journal article" date="2018" name="Front. Plant Sci.">
        <title>Red Clover (Trifolium pratense) and Zigzag Clover (T. medium) - A Picture of Genomic Similarities and Differences.</title>
        <authorList>
            <person name="Dluhosova J."/>
            <person name="Istvanek J."/>
            <person name="Nedelnik J."/>
            <person name="Repkova J."/>
        </authorList>
    </citation>
    <scope>NUCLEOTIDE SEQUENCE [LARGE SCALE GENOMIC DNA]</scope>
    <source>
        <strain evidence="3">cv. 10/8</strain>
        <tissue evidence="2">Leaf</tissue>
    </source>
</reference>
<feature type="domain" description="RNase H type-1" evidence="1">
    <location>
        <begin position="84"/>
        <end position="164"/>
    </location>
</feature>
<keyword evidence="3" id="KW-1185">Reference proteome</keyword>
<dbReference type="Gene3D" id="3.30.420.10">
    <property type="entry name" value="Ribonuclease H-like superfamily/Ribonuclease H"/>
    <property type="match status" value="1"/>
</dbReference>
<protein>
    <submittedName>
        <fullName evidence="2">Replication protein A 70 kDa dna-binding subunit</fullName>
    </submittedName>
</protein>
<dbReference type="InterPro" id="IPR012337">
    <property type="entry name" value="RNaseH-like_sf"/>
</dbReference>
<dbReference type="GO" id="GO:0003677">
    <property type="term" value="F:DNA binding"/>
    <property type="evidence" value="ECO:0007669"/>
    <property type="project" value="UniProtKB-KW"/>
</dbReference>
<evidence type="ECO:0000313" key="2">
    <source>
        <dbReference type="EMBL" id="MCH96078.1"/>
    </source>
</evidence>
<organism evidence="2 3">
    <name type="scientific">Trifolium medium</name>
    <dbReference type="NCBI Taxonomy" id="97028"/>
    <lineage>
        <taxon>Eukaryota</taxon>
        <taxon>Viridiplantae</taxon>
        <taxon>Streptophyta</taxon>
        <taxon>Embryophyta</taxon>
        <taxon>Tracheophyta</taxon>
        <taxon>Spermatophyta</taxon>
        <taxon>Magnoliopsida</taxon>
        <taxon>eudicotyledons</taxon>
        <taxon>Gunneridae</taxon>
        <taxon>Pentapetalae</taxon>
        <taxon>rosids</taxon>
        <taxon>fabids</taxon>
        <taxon>Fabales</taxon>
        <taxon>Fabaceae</taxon>
        <taxon>Papilionoideae</taxon>
        <taxon>50 kb inversion clade</taxon>
        <taxon>NPAAA clade</taxon>
        <taxon>Hologalegina</taxon>
        <taxon>IRL clade</taxon>
        <taxon>Trifolieae</taxon>
        <taxon>Trifolium</taxon>
    </lineage>
</organism>
<evidence type="ECO:0000259" key="1">
    <source>
        <dbReference type="Pfam" id="PF13456"/>
    </source>
</evidence>
<dbReference type="AlphaFoldDB" id="A0A392NAK0"/>
<dbReference type="InterPro" id="IPR052929">
    <property type="entry name" value="RNase_H-like_EbsB-rel"/>
</dbReference>
<dbReference type="Pfam" id="PF13456">
    <property type="entry name" value="RVT_3"/>
    <property type="match status" value="1"/>
</dbReference>
<accession>A0A392NAK0</accession>
<dbReference type="SUPFAM" id="SSF53098">
    <property type="entry name" value="Ribonuclease H-like"/>
    <property type="match status" value="1"/>
</dbReference>
<dbReference type="PANTHER" id="PTHR47074">
    <property type="entry name" value="BNAC02G40300D PROTEIN"/>
    <property type="match status" value="1"/>
</dbReference>
<dbReference type="Proteomes" id="UP000265520">
    <property type="component" value="Unassembled WGS sequence"/>
</dbReference>
<dbReference type="GO" id="GO:0004523">
    <property type="term" value="F:RNA-DNA hybrid ribonuclease activity"/>
    <property type="evidence" value="ECO:0007669"/>
    <property type="project" value="InterPro"/>
</dbReference>
<dbReference type="InterPro" id="IPR036397">
    <property type="entry name" value="RNaseH_sf"/>
</dbReference>
<dbReference type="CDD" id="cd06222">
    <property type="entry name" value="RNase_H_like"/>
    <property type="match status" value="1"/>
</dbReference>
<evidence type="ECO:0000313" key="3">
    <source>
        <dbReference type="Proteomes" id="UP000265520"/>
    </source>
</evidence>